<proteinExistence type="inferred from homology"/>
<dbReference type="AlphaFoldDB" id="A0A380JQG2"/>
<name>A0A380JQG2_9STRE</name>
<dbReference type="InterPro" id="IPR015251">
    <property type="entry name" value="PepX_N_dom"/>
</dbReference>
<dbReference type="GeneID" id="83704206"/>
<comment type="function">
    <text evidence="2 9">Removes N-terminal dipeptides sequentially from polypeptides having unsubstituted N-termini provided that the penultimate residue is proline.</text>
</comment>
<dbReference type="SUPFAM" id="SSF81761">
    <property type="entry name" value="X-Prolyl dipeptidyl aminopeptidase PepX, N-terminal domain"/>
    <property type="match status" value="1"/>
</dbReference>
<dbReference type="PRINTS" id="PR00923">
    <property type="entry name" value="LACTOPTASE"/>
</dbReference>
<dbReference type="GO" id="GO:0008236">
    <property type="term" value="F:serine-type peptidase activity"/>
    <property type="evidence" value="ECO:0007669"/>
    <property type="project" value="UniProtKB-KW"/>
</dbReference>
<evidence type="ECO:0000313" key="12">
    <source>
        <dbReference type="EMBL" id="SUN44974.1"/>
    </source>
</evidence>
<feature type="active site" description="Charge relay system" evidence="9">
    <location>
        <position position="499"/>
    </location>
</feature>
<dbReference type="InterPro" id="IPR029058">
    <property type="entry name" value="AB_hydrolase_fold"/>
</dbReference>
<evidence type="ECO:0000256" key="3">
    <source>
        <dbReference type="ARBA" id="ARBA00010819"/>
    </source>
</evidence>
<protein>
    <recommendedName>
        <fullName evidence="9">Xaa-Pro dipeptidyl-peptidase</fullName>
        <ecNumber evidence="9">3.4.14.11</ecNumber>
    </recommendedName>
    <alternativeName>
        <fullName evidence="9">X-Pro dipeptidyl-peptidase</fullName>
    </alternativeName>
    <alternativeName>
        <fullName evidence="9">X-prolyl-dipeptidyl aminopeptidase</fullName>
        <shortName evidence="9">X-PDAP</shortName>
    </alternativeName>
</protein>
<dbReference type="GO" id="GO:0008239">
    <property type="term" value="F:dipeptidyl-peptidase activity"/>
    <property type="evidence" value="ECO:0007669"/>
    <property type="project" value="UniProtKB-UniRule"/>
</dbReference>
<dbReference type="Pfam" id="PF09168">
    <property type="entry name" value="PepX_N"/>
    <property type="match status" value="1"/>
</dbReference>
<dbReference type="EMBL" id="UHFF01000002">
    <property type="protein sequence ID" value="SUN44974.1"/>
    <property type="molecule type" value="Genomic_DNA"/>
</dbReference>
<keyword evidence="9" id="KW-0963">Cytoplasm</keyword>
<feature type="active site" description="Charge relay system" evidence="9">
    <location>
        <position position="469"/>
    </location>
</feature>
<dbReference type="Proteomes" id="UP000254461">
    <property type="component" value="Unassembled WGS sequence"/>
</dbReference>
<dbReference type="PANTHER" id="PTHR43056">
    <property type="entry name" value="PEPTIDASE S9 PROLYL OLIGOPEPTIDASE"/>
    <property type="match status" value="1"/>
</dbReference>
<dbReference type="GO" id="GO:0005737">
    <property type="term" value="C:cytoplasm"/>
    <property type="evidence" value="ECO:0007669"/>
    <property type="project" value="UniProtKB-SubCell"/>
</dbReference>
<keyword evidence="6 9" id="KW-0645">Protease</keyword>
<dbReference type="InterPro" id="IPR050585">
    <property type="entry name" value="Xaa-Pro_dipeptidyl-ppase/CocE"/>
</dbReference>
<comment type="catalytic activity">
    <reaction evidence="1 9">
        <text>Hydrolyzes Xaa-Pro-|- bonds to release unblocked, N-terminal dipeptides from substrates including Ala-Pro-|-p-nitroanilide and (sequentially) Tyr-Pro-|-Phe-Pro-|-Gly-Pro-|-Ile.</text>
        <dbReference type="EC" id="3.4.14.11"/>
    </reaction>
</comment>
<reference evidence="12 13" key="1">
    <citation type="submission" date="2018-06" db="EMBL/GenBank/DDBJ databases">
        <authorList>
            <consortium name="Pathogen Informatics"/>
            <person name="Doyle S."/>
        </authorList>
    </citation>
    <scope>NUCLEOTIDE SEQUENCE [LARGE SCALE GENOMIC DNA]</scope>
    <source>
        <strain evidence="12 13">NCTC12092</strain>
    </source>
</reference>
<feature type="active site" description="Charge relay system" evidence="9">
    <location>
        <position position="349"/>
    </location>
</feature>
<dbReference type="InterPro" id="IPR000383">
    <property type="entry name" value="Xaa-Pro-like_dom"/>
</dbReference>
<dbReference type="InterPro" id="IPR036313">
    <property type="entry name" value="PepX_N_dom_sf"/>
</dbReference>
<dbReference type="GO" id="GO:0006508">
    <property type="term" value="P:proteolysis"/>
    <property type="evidence" value="ECO:0007669"/>
    <property type="project" value="UniProtKB-KW"/>
</dbReference>
<dbReference type="EC" id="3.4.14.11" evidence="9"/>
<sequence length="766" mass="86595">MRYNQLSYIPTSLETAVAELQALGFAVQQKQAPKESFAIFLRKLFFHFQDTDYPLSHMIASKDLDLLTFLTSDATLTKEVFDLVALQVLGFIPAVDFTDTQDFIQKIGFPIVFDSQQLLLNLHQLLATRQKSGVTLIDSLVSQGLLPMDNCYHYFNGKALATFDTTSLIREVVYVEAPLDTDQDGQLDLIKVNIIRPKASTAIPSMMTASPYHQGINETANDKKLHSMEGELSPKAPRRITVEPTDFQPLATKPSRLPVNECQETFSHISSYTLNDYFLARGFANLYVSGVGTAGSTGFMTSGDYAQIESFKAVIDWLNGRATAYTSHKRDYQIKADWSNGLVATTGKSYLGTMSTGLATTGVDGLAVIIAEAAISSWYDYYRENGLVCSPGGYPGEDLDVLTELTYSRNLLPGDYLRHNDHYQQLLSQQSQALERQSGNYNQFWHDRNYLPQADRIKCEVVYTHGLQDWNVKPRQVYNIFNALPDSLGKHLFLHHGEHVYMHNWQSIDFREAMNALLCQKMLGQNNGFTLPTIIWQDNQKEQTWKELTAFGGHSKRQIALGEDHVLIDNHYGEEDFKRYGKDFRAFKAELFEGKANQAVIDILLEEDLPINGQACLKLKLKSSENKGILSAQLLDYGKKKRFGDLPAILELDSIDNGQQFAREALKELPFKDSPYRVVTKGVLNLQHRSGLLTIEDIPNDQWISITFHLQPTIYHMAKGDTLRVVLYTTDFEHTIRDNSNYALTLDLEQSYLLIPTDEDSSRQSV</sequence>
<evidence type="ECO:0000256" key="6">
    <source>
        <dbReference type="ARBA" id="ARBA00022670"/>
    </source>
</evidence>
<evidence type="ECO:0000259" key="10">
    <source>
        <dbReference type="SMART" id="SM00939"/>
    </source>
</evidence>
<evidence type="ECO:0000256" key="1">
    <source>
        <dbReference type="ARBA" id="ARBA00000123"/>
    </source>
</evidence>
<evidence type="ECO:0000313" key="13">
    <source>
        <dbReference type="Proteomes" id="UP000254461"/>
    </source>
</evidence>
<evidence type="ECO:0000256" key="4">
    <source>
        <dbReference type="ARBA" id="ARBA00011738"/>
    </source>
</evidence>
<dbReference type="Gene3D" id="3.40.50.1820">
    <property type="entry name" value="alpha/beta hydrolase"/>
    <property type="match status" value="1"/>
</dbReference>
<dbReference type="SMART" id="SM00940">
    <property type="entry name" value="PepX_N"/>
    <property type="match status" value="1"/>
</dbReference>
<keyword evidence="8 9" id="KW-0720">Serine protease</keyword>
<feature type="domain" description="Xaa-Pro dipeptidyl-peptidase C-terminal" evidence="10">
    <location>
        <begin position="515"/>
        <end position="754"/>
    </location>
</feature>
<dbReference type="GO" id="GO:0004177">
    <property type="term" value="F:aminopeptidase activity"/>
    <property type="evidence" value="ECO:0007669"/>
    <property type="project" value="UniProtKB-KW"/>
</dbReference>
<keyword evidence="7 9" id="KW-0378">Hydrolase</keyword>
<dbReference type="SUPFAM" id="SSF53474">
    <property type="entry name" value="alpha/beta-Hydrolases"/>
    <property type="match status" value="1"/>
</dbReference>
<evidence type="ECO:0000256" key="2">
    <source>
        <dbReference type="ARBA" id="ARBA00003997"/>
    </source>
</evidence>
<organism evidence="12 13">
    <name type="scientific">Streptococcus equi subsp. equi</name>
    <dbReference type="NCBI Taxonomy" id="148942"/>
    <lineage>
        <taxon>Bacteria</taxon>
        <taxon>Bacillati</taxon>
        <taxon>Bacillota</taxon>
        <taxon>Bacilli</taxon>
        <taxon>Lactobacillales</taxon>
        <taxon>Streptococcaceae</taxon>
        <taxon>Streptococcus</taxon>
    </lineage>
</organism>
<accession>A0A380JQG2</accession>
<dbReference type="SMART" id="SM00939">
    <property type="entry name" value="PepX_C"/>
    <property type="match status" value="1"/>
</dbReference>
<evidence type="ECO:0000256" key="9">
    <source>
        <dbReference type="HAMAP-Rule" id="MF_00698"/>
    </source>
</evidence>
<dbReference type="InterPro" id="IPR013736">
    <property type="entry name" value="Xaa-Pro_dipept_C"/>
</dbReference>
<feature type="domain" description="X-Prolyl dipeptidyl aminopeptidase PepX N-terminal" evidence="11">
    <location>
        <begin position="1"/>
        <end position="145"/>
    </location>
</feature>
<dbReference type="Gene3D" id="1.10.246.70">
    <property type="match status" value="1"/>
</dbReference>
<dbReference type="NCBIfam" id="NF003783">
    <property type="entry name" value="PRK05371.1-4"/>
    <property type="match status" value="1"/>
</dbReference>
<dbReference type="SUPFAM" id="SSF49785">
    <property type="entry name" value="Galactose-binding domain-like"/>
    <property type="match status" value="1"/>
</dbReference>
<dbReference type="RefSeq" id="WP_115250588.1">
    <property type="nucleotide sequence ID" value="NZ_UHFF01000002.1"/>
</dbReference>
<keyword evidence="5 9" id="KW-0031">Aminopeptidase</keyword>
<comment type="subcellular location">
    <subcellularLocation>
        <location evidence="9">Cytoplasm</location>
    </subcellularLocation>
</comment>
<evidence type="ECO:0000256" key="5">
    <source>
        <dbReference type="ARBA" id="ARBA00022438"/>
    </source>
</evidence>
<dbReference type="Gene3D" id="2.60.120.260">
    <property type="entry name" value="Galactose-binding domain-like"/>
    <property type="match status" value="1"/>
</dbReference>
<gene>
    <name evidence="9 12" type="primary">pepX</name>
    <name evidence="12" type="ORF">NCTC12092_00313</name>
</gene>
<dbReference type="InterPro" id="IPR008252">
    <property type="entry name" value="Pept_S15_Xpro"/>
</dbReference>
<dbReference type="HAMAP" id="MF_00698">
    <property type="entry name" value="Aminopeptidase_S15"/>
    <property type="match status" value="1"/>
</dbReference>
<comment type="similarity">
    <text evidence="3 9">Belongs to the peptidase S15 family.</text>
</comment>
<dbReference type="Pfam" id="PF02129">
    <property type="entry name" value="Peptidase_S15"/>
    <property type="match status" value="1"/>
</dbReference>
<evidence type="ECO:0000256" key="7">
    <source>
        <dbReference type="ARBA" id="ARBA00022801"/>
    </source>
</evidence>
<dbReference type="PANTHER" id="PTHR43056:SF10">
    <property type="entry name" value="COCE_NOND FAMILY, PUTATIVE (AFU_ORTHOLOGUE AFUA_7G00600)-RELATED"/>
    <property type="match status" value="1"/>
</dbReference>
<evidence type="ECO:0000259" key="11">
    <source>
        <dbReference type="SMART" id="SM00940"/>
    </source>
</evidence>
<dbReference type="InterPro" id="IPR008979">
    <property type="entry name" value="Galactose-bd-like_sf"/>
</dbReference>
<evidence type="ECO:0000256" key="8">
    <source>
        <dbReference type="ARBA" id="ARBA00022825"/>
    </source>
</evidence>
<comment type="subunit">
    <text evidence="4 9">Homodimer.</text>
</comment>
<dbReference type="Pfam" id="PF08530">
    <property type="entry name" value="PepX_C"/>
    <property type="match status" value="1"/>
</dbReference>